<dbReference type="SUPFAM" id="SSF50998">
    <property type="entry name" value="Quinoprotein alcohol dehydrogenase-like"/>
    <property type="match status" value="2"/>
</dbReference>
<keyword evidence="6" id="KW-0812">Transmembrane</keyword>
<feature type="compositionally biased region" description="Low complexity" evidence="5">
    <location>
        <begin position="16"/>
        <end position="29"/>
    </location>
</feature>
<dbReference type="InterPro" id="IPR000719">
    <property type="entry name" value="Prot_kinase_dom"/>
</dbReference>
<dbReference type="EMBL" id="CP002271">
    <property type="protein sequence ID" value="ADO69934.1"/>
    <property type="molecule type" value="Genomic_DNA"/>
</dbReference>
<dbReference type="InterPro" id="IPR001680">
    <property type="entry name" value="WD40_rpt"/>
</dbReference>
<dbReference type="Pfam" id="PF00069">
    <property type="entry name" value="Pkinase"/>
    <property type="match status" value="1"/>
</dbReference>
<sequence length="1156" mass="124243">MSQAKPLKTDGSPPEAGASDSAPASTAPPLGVGSQATDPSGIGDAPTLRASSSSRLEPPLPGQWLPEVDPAYYALEGELAHGGIGRILRARDLRLGRPVALKQMLSPSPEAESRFVTEALVTARLEHPAIVPVHEVGRWPDGELFYSMKLVSGRSLADVVSECETLKDRLALLPHVLAVAEAMAYAHSERIIHRDLKPDNILVGGFGETVIIDWGLAKDLARAENAVSPDTAGLTGASRDGGLTRMGTVMGTPAYMPPEQAAGQSVDERADVYALGAILYHLLAGSRPYEGDTSDQVLARVMKGPPPPLVSLQESIPRDLLAIVTKAMARRPEERYATAREMAEDLRRFQTGQIVGAYEYSRVELLRRFARRYRAAVTVTGVALLLLAALGTESFLAIISQRDAARAARQQAQELSDNLLLTKARDSVEEAPNDALESLRGISPGFKQWTAVRTVAADAQAHGFATVLRGHTQHINDIAFTADGRYLVSASDDHTLRVWDAQQGKSHRILRNDATADTDADDVWRIRMLPGNQAFISSGKDGVLRQWDLTTGKDRIFAVLPGPVSAITVGCQGKCLLAATQTEDVLHCWELATGQERTFHTGVQGIEELVASPLGSWVFARGYRDAPSALGDVERGAFNVLKQARPTVGGFSAEGRLFTVDIQGELHSWKPGTSERHLIARDLGIGTSLAFVPGTPWVVIGTQEGVIRLRNHATGQMRELRQHEGLVNSLAVTSDGRYLASASADRTSVLWELETGEPRVLRRARQQAHLVQFSPDDRQLAVASFNGQVRLFSMETNLHRKLSVGTAPQVSLELSSDGQRLASLSARGDLRLLDASSGKVLLEAPGFVPDAMAFSPDGQWLAAGGLDGRVHVFAAATGSAQPVLLGHGARVTSVIFSRDGHRLATADEQGEVWLWAPSSGKGHRLGGQGVKVWQLAFSPGGGHIASAGDDGTVRLWDVATGSFRTLAGHRGAVRAVAFSPKPLKGDLLVTGGMDHRVIFWELESGQNHSHTTSGGGVLELRYSPQGDVVASRDQKDGRVRLWDGRTGEPHPIPVLTHQADVLGLAFSPDGTRLASASLDKTARLWDLATGESRALRGHTGPVEAVAFFPEGKTLASTGQDGSLRLWPDNLPLEPEPLRAWLKSFMIDEPPPTNSWD</sequence>
<feature type="domain" description="Protein kinase" evidence="7">
    <location>
        <begin position="73"/>
        <end position="349"/>
    </location>
</feature>
<dbReference type="STRING" id="378806.STAUR_2130"/>
<reference evidence="8 9" key="1">
    <citation type="journal article" date="2011" name="Mol. Biol. Evol.">
        <title>Comparative genomic analysis of fruiting body formation in Myxococcales.</title>
        <authorList>
            <person name="Huntley S."/>
            <person name="Hamann N."/>
            <person name="Wegener-Feldbrugge S."/>
            <person name="Treuner-Lange A."/>
            <person name="Kube M."/>
            <person name="Reinhardt R."/>
            <person name="Klages S."/>
            <person name="Muller R."/>
            <person name="Ronning C.M."/>
            <person name="Nierman W.C."/>
            <person name="Sogaard-Andersen L."/>
        </authorList>
    </citation>
    <scope>NUCLEOTIDE SEQUENCE [LARGE SCALE GENOMIC DNA]</scope>
    <source>
        <strain evidence="8 9">DW4/3-1</strain>
    </source>
</reference>
<dbReference type="PROSITE" id="PS50011">
    <property type="entry name" value="PROTEIN_KINASE_DOM"/>
    <property type="match status" value="1"/>
</dbReference>
<dbReference type="InterPro" id="IPR011009">
    <property type="entry name" value="Kinase-like_dom_sf"/>
</dbReference>
<evidence type="ECO:0000313" key="8">
    <source>
        <dbReference type="EMBL" id="ADO69934.1"/>
    </source>
</evidence>
<dbReference type="InterPro" id="IPR008271">
    <property type="entry name" value="Ser/Thr_kinase_AS"/>
</dbReference>
<evidence type="ECO:0000259" key="7">
    <source>
        <dbReference type="PROSITE" id="PS50011"/>
    </source>
</evidence>
<feature type="repeat" description="WD" evidence="3">
    <location>
        <begin position="516"/>
        <end position="557"/>
    </location>
</feature>
<dbReference type="GO" id="GO:0004672">
    <property type="term" value="F:protein kinase activity"/>
    <property type="evidence" value="ECO:0007669"/>
    <property type="project" value="InterPro"/>
</dbReference>
<dbReference type="SUPFAM" id="SSF56112">
    <property type="entry name" value="Protein kinase-like (PK-like)"/>
    <property type="match status" value="1"/>
</dbReference>
<evidence type="ECO:0000256" key="6">
    <source>
        <dbReference type="SAM" id="Phobius"/>
    </source>
</evidence>
<dbReference type="CDD" id="cd14014">
    <property type="entry name" value="STKc_PknB_like"/>
    <property type="match status" value="1"/>
</dbReference>
<feature type="repeat" description="WD" evidence="3">
    <location>
        <begin position="1054"/>
        <end position="1095"/>
    </location>
</feature>
<name>E3FZR9_STIAD</name>
<dbReference type="PROSITE" id="PS50294">
    <property type="entry name" value="WD_REPEATS_REGION"/>
    <property type="match status" value="7"/>
</dbReference>
<protein>
    <submittedName>
        <fullName evidence="8">Protein kinase</fullName>
    </submittedName>
</protein>
<dbReference type="eggNOG" id="COG2319">
    <property type="taxonomic scope" value="Bacteria"/>
</dbReference>
<evidence type="ECO:0000256" key="2">
    <source>
        <dbReference type="ARBA" id="ARBA00022737"/>
    </source>
</evidence>
<keyword evidence="8" id="KW-0418">Kinase</keyword>
<dbReference type="Gene3D" id="3.30.200.20">
    <property type="entry name" value="Phosphorylase Kinase, domain 1"/>
    <property type="match status" value="1"/>
</dbReference>
<keyword evidence="6" id="KW-0472">Membrane</keyword>
<feature type="repeat" description="WD" evidence="3">
    <location>
        <begin position="1095"/>
        <end position="1126"/>
    </location>
</feature>
<keyword evidence="9" id="KW-1185">Reference proteome</keyword>
<dbReference type="InterPro" id="IPR019775">
    <property type="entry name" value="WD40_repeat_CS"/>
</dbReference>
<dbReference type="GO" id="GO:0005524">
    <property type="term" value="F:ATP binding"/>
    <property type="evidence" value="ECO:0007669"/>
    <property type="project" value="InterPro"/>
</dbReference>
<feature type="repeat" description="WD" evidence="3">
    <location>
        <begin position="966"/>
        <end position="1010"/>
    </location>
</feature>
<keyword evidence="4" id="KW-0175">Coiled coil</keyword>
<feature type="repeat" description="WD" evidence="3">
    <location>
        <begin position="925"/>
        <end position="966"/>
    </location>
</feature>
<dbReference type="SMART" id="SM00320">
    <property type="entry name" value="WD40"/>
    <property type="match status" value="13"/>
</dbReference>
<accession>E3FZR9</accession>
<dbReference type="RefSeq" id="WP_013375053.1">
    <property type="nucleotide sequence ID" value="NC_014623.1"/>
</dbReference>
<proteinExistence type="predicted"/>
<dbReference type="AlphaFoldDB" id="E3FZR9"/>
<keyword evidence="6" id="KW-1133">Transmembrane helix</keyword>
<feature type="transmembrane region" description="Helical" evidence="6">
    <location>
        <begin position="375"/>
        <end position="399"/>
    </location>
</feature>
<dbReference type="Gene3D" id="1.10.510.10">
    <property type="entry name" value="Transferase(Phosphotransferase) domain 1"/>
    <property type="match status" value="1"/>
</dbReference>
<feature type="repeat" description="WD" evidence="3">
    <location>
        <begin position="884"/>
        <end position="915"/>
    </location>
</feature>
<dbReference type="PANTHER" id="PTHR19879:SF9">
    <property type="entry name" value="TRANSCRIPTION INITIATION FACTOR TFIID SUBUNIT 5"/>
    <property type="match status" value="1"/>
</dbReference>
<dbReference type="PANTHER" id="PTHR19879">
    <property type="entry name" value="TRANSCRIPTION INITIATION FACTOR TFIID"/>
    <property type="match status" value="1"/>
</dbReference>
<dbReference type="SMART" id="SM00220">
    <property type="entry name" value="S_TKc"/>
    <property type="match status" value="1"/>
</dbReference>
<dbReference type="eggNOG" id="COG0515">
    <property type="taxonomic scope" value="Bacteria"/>
</dbReference>
<dbReference type="InterPro" id="IPR020472">
    <property type="entry name" value="WD40_PAC1"/>
</dbReference>
<dbReference type="PRINTS" id="PR00320">
    <property type="entry name" value="GPROTEINBRPT"/>
</dbReference>
<evidence type="ECO:0000256" key="1">
    <source>
        <dbReference type="ARBA" id="ARBA00022574"/>
    </source>
</evidence>
<dbReference type="OrthoDB" id="9765809at2"/>
<feature type="region of interest" description="Disordered" evidence="5">
    <location>
        <begin position="1"/>
        <end position="62"/>
    </location>
</feature>
<dbReference type="PROSITE" id="PS00108">
    <property type="entry name" value="PROTEIN_KINASE_ST"/>
    <property type="match status" value="1"/>
</dbReference>
<dbReference type="HOGENOM" id="CLU_264715_0_0_7"/>
<dbReference type="PROSITE" id="PS00678">
    <property type="entry name" value="WD_REPEATS_1"/>
    <property type="match status" value="5"/>
</dbReference>
<feature type="repeat" description="WD" evidence="3">
    <location>
        <begin position="720"/>
        <end position="761"/>
    </location>
</feature>
<keyword evidence="1 3" id="KW-0853">WD repeat</keyword>
<keyword evidence="8" id="KW-0808">Transferase</keyword>
<evidence type="ECO:0000256" key="4">
    <source>
        <dbReference type="SAM" id="Coils"/>
    </source>
</evidence>
<organism evidence="8 9">
    <name type="scientific">Stigmatella aurantiaca (strain DW4/3-1)</name>
    <dbReference type="NCBI Taxonomy" id="378806"/>
    <lineage>
        <taxon>Bacteria</taxon>
        <taxon>Pseudomonadati</taxon>
        <taxon>Myxococcota</taxon>
        <taxon>Myxococcia</taxon>
        <taxon>Myxococcales</taxon>
        <taxon>Cystobacterineae</taxon>
        <taxon>Archangiaceae</taxon>
        <taxon>Stigmatella</taxon>
    </lineage>
</organism>
<keyword evidence="2" id="KW-0677">Repeat</keyword>
<dbReference type="KEGG" id="sur:STAUR_2130"/>
<dbReference type="PROSITE" id="PS50082">
    <property type="entry name" value="WD_REPEATS_2"/>
    <property type="match status" value="8"/>
</dbReference>
<dbReference type="Proteomes" id="UP000001351">
    <property type="component" value="Chromosome"/>
</dbReference>
<dbReference type="Pfam" id="PF00400">
    <property type="entry name" value="WD40"/>
    <property type="match status" value="9"/>
</dbReference>
<dbReference type="InterPro" id="IPR015943">
    <property type="entry name" value="WD40/YVTN_repeat-like_dom_sf"/>
</dbReference>
<evidence type="ECO:0000313" key="9">
    <source>
        <dbReference type="Proteomes" id="UP000001351"/>
    </source>
</evidence>
<evidence type="ECO:0000256" key="3">
    <source>
        <dbReference type="PROSITE-ProRule" id="PRU00221"/>
    </source>
</evidence>
<dbReference type="Gene3D" id="2.130.10.10">
    <property type="entry name" value="YVTN repeat-like/Quinoprotein amine dehydrogenase"/>
    <property type="match status" value="4"/>
</dbReference>
<evidence type="ECO:0000256" key="5">
    <source>
        <dbReference type="SAM" id="MobiDB-lite"/>
    </source>
</evidence>
<gene>
    <name evidence="8" type="ordered locus">STAUR_2130</name>
</gene>
<dbReference type="InterPro" id="IPR011047">
    <property type="entry name" value="Quinoprotein_ADH-like_sf"/>
</dbReference>
<feature type="coiled-coil region" evidence="4">
    <location>
        <begin position="398"/>
        <end position="425"/>
    </location>
</feature>
<dbReference type="CDD" id="cd00200">
    <property type="entry name" value="WD40"/>
    <property type="match status" value="1"/>
</dbReference>
<feature type="repeat" description="WD" evidence="3">
    <location>
        <begin position="468"/>
        <end position="509"/>
    </location>
</feature>